<keyword evidence="8" id="KW-0472">Membrane</keyword>
<dbReference type="eggNOG" id="COG1131">
    <property type="taxonomic scope" value="Bacteria"/>
</dbReference>
<evidence type="ECO:0000256" key="7">
    <source>
        <dbReference type="ARBA" id="ARBA00022967"/>
    </source>
</evidence>
<dbReference type="InterPro" id="IPR005894">
    <property type="entry name" value="DrrA"/>
</dbReference>
<dbReference type="GO" id="GO:0008559">
    <property type="term" value="F:ABC-type xenobiotic transporter activity"/>
    <property type="evidence" value="ECO:0007669"/>
    <property type="project" value="UniProtKB-EC"/>
</dbReference>
<comment type="subcellular location">
    <subcellularLocation>
        <location evidence="1">Cell membrane</location>
        <topology evidence="1">Peripheral membrane protein</topology>
        <orientation evidence="1">Cytoplasmic side</orientation>
    </subcellularLocation>
</comment>
<dbReference type="GO" id="GO:0016887">
    <property type="term" value="F:ATP hydrolysis activity"/>
    <property type="evidence" value="ECO:0007669"/>
    <property type="project" value="InterPro"/>
</dbReference>
<dbReference type="GO" id="GO:0046677">
    <property type="term" value="P:response to antibiotic"/>
    <property type="evidence" value="ECO:0007669"/>
    <property type="project" value="UniProtKB-KW"/>
</dbReference>
<evidence type="ECO:0000256" key="6">
    <source>
        <dbReference type="ARBA" id="ARBA00022840"/>
    </source>
</evidence>
<keyword evidence="3" id="KW-0813">Transport</keyword>
<dbReference type="Gene3D" id="3.40.50.300">
    <property type="entry name" value="P-loop containing nucleotide triphosphate hydrolases"/>
    <property type="match status" value="1"/>
</dbReference>
<keyword evidence="6" id="KW-0067">ATP-binding</keyword>
<dbReference type="STRING" id="76728.AQ490_15920"/>
<dbReference type="Pfam" id="PF00005">
    <property type="entry name" value="ABC_tran"/>
    <property type="match status" value="1"/>
</dbReference>
<feature type="compositionally biased region" description="Low complexity" evidence="11">
    <location>
        <begin position="325"/>
        <end position="334"/>
    </location>
</feature>
<dbReference type="SMART" id="SM00382">
    <property type="entry name" value="AAA"/>
    <property type="match status" value="1"/>
</dbReference>
<dbReference type="RefSeq" id="WP_018381554.1">
    <property type="nucleotide sequence ID" value="NZ_LLZU01000005.1"/>
</dbReference>
<dbReference type="GO" id="GO:1900753">
    <property type="term" value="P:doxorubicin transport"/>
    <property type="evidence" value="ECO:0007669"/>
    <property type="project" value="InterPro"/>
</dbReference>
<dbReference type="EC" id="7.6.2.2" evidence="2"/>
<evidence type="ECO:0000256" key="4">
    <source>
        <dbReference type="ARBA" id="ARBA00022475"/>
    </source>
</evidence>
<dbReference type="InterPro" id="IPR050763">
    <property type="entry name" value="ABC_transporter_ATP-binding"/>
</dbReference>
<keyword evidence="9" id="KW-0046">Antibiotic resistance</keyword>
<dbReference type="GO" id="GO:0005524">
    <property type="term" value="F:ATP binding"/>
    <property type="evidence" value="ECO:0007669"/>
    <property type="project" value="UniProtKB-KW"/>
</dbReference>
<evidence type="ECO:0000256" key="2">
    <source>
        <dbReference type="ARBA" id="ARBA00012191"/>
    </source>
</evidence>
<dbReference type="InterPro" id="IPR017871">
    <property type="entry name" value="ABC_transporter-like_CS"/>
</dbReference>
<evidence type="ECO:0000256" key="1">
    <source>
        <dbReference type="ARBA" id="ARBA00004413"/>
    </source>
</evidence>
<feature type="region of interest" description="Disordered" evidence="11">
    <location>
        <begin position="314"/>
        <end position="344"/>
    </location>
</feature>
<gene>
    <name evidence="13" type="ORF">AQ490_15920</name>
</gene>
<dbReference type="PANTHER" id="PTHR42711">
    <property type="entry name" value="ABC TRANSPORTER ATP-BINDING PROTEIN"/>
    <property type="match status" value="1"/>
</dbReference>
<keyword evidence="5" id="KW-0547">Nucleotide-binding</keyword>
<dbReference type="InterPro" id="IPR003593">
    <property type="entry name" value="AAA+_ATPase"/>
</dbReference>
<accession>A0A0T6LWW1</accession>
<evidence type="ECO:0000259" key="12">
    <source>
        <dbReference type="PROSITE" id="PS50893"/>
    </source>
</evidence>
<evidence type="ECO:0000256" key="9">
    <source>
        <dbReference type="ARBA" id="ARBA00023251"/>
    </source>
</evidence>
<keyword evidence="7" id="KW-1278">Translocase</keyword>
<dbReference type="PROSITE" id="PS00211">
    <property type="entry name" value="ABC_TRANSPORTER_1"/>
    <property type="match status" value="1"/>
</dbReference>
<dbReference type="InterPro" id="IPR027417">
    <property type="entry name" value="P-loop_NTPase"/>
</dbReference>
<feature type="domain" description="ABC transporter" evidence="12">
    <location>
        <begin position="8"/>
        <end position="238"/>
    </location>
</feature>
<comment type="similarity">
    <text evidence="10">Belongs to the ABC transporter superfamily. Drug exporter-1 (DrugE1) (TC 3.A.1.105) family.</text>
</comment>
<dbReference type="AlphaFoldDB" id="A0A0T6LWW1"/>
<name>A0A0T6LWW1_WENVI</name>
<dbReference type="FunFam" id="3.40.50.300:FF:000589">
    <property type="entry name" value="ABC transporter, ATP-binding subunit"/>
    <property type="match status" value="1"/>
</dbReference>
<evidence type="ECO:0000256" key="11">
    <source>
        <dbReference type="SAM" id="MobiDB-lite"/>
    </source>
</evidence>
<evidence type="ECO:0000256" key="5">
    <source>
        <dbReference type="ARBA" id="ARBA00022741"/>
    </source>
</evidence>
<dbReference type="SUPFAM" id="SSF52540">
    <property type="entry name" value="P-loop containing nucleoside triphosphate hydrolases"/>
    <property type="match status" value="1"/>
</dbReference>
<dbReference type="PROSITE" id="PS50893">
    <property type="entry name" value="ABC_TRANSPORTER_2"/>
    <property type="match status" value="1"/>
</dbReference>
<comment type="caution">
    <text evidence="13">The sequence shown here is derived from an EMBL/GenBank/DDBJ whole genome shotgun (WGS) entry which is preliminary data.</text>
</comment>
<evidence type="ECO:0000313" key="13">
    <source>
        <dbReference type="EMBL" id="KRV50554.1"/>
    </source>
</evidence>
<organism evidence="13 14">
    <name type="scientific">Wenjunlia vitaminophila</name>
    <name type="common">Streptomyces vitaminophilus</name>
    <dbReference type="NCBI Taxonomy" id="76728"/>
    <lineage>
        <taxon>Bacteria</taxon>
        <taxon>Bacillati</taxon>
        <taxon>Actinomycetota</taxon>
        <taxon>Actinomycetes</taxon>
        <taxon>Kitasatosporales</taxon>
        <taxon>Streptomycetaceae</taxon>
        <taxon>Wenjunlia</taxon>
    </lineage>
</organism>
<reference evidence="13 14" key="1">
    <citation type="submission" date="2015-10" db="EMBL/GenBank/DDBJ databases">
        <title>Draft genome sequence of pyrrolomycin-producing Streptomyces vitaminophilus.</title>
        <authorList>
            <person name="Graham D.E."/>
            <person name="Mahan K.M."/>
            <person name="Klingeman D.M."/>
            <person name="Hettich R.L."/>
            <person name="Parry R.J."/>
        </authorList>
    </citation>
    <scope>NUCLEOTIDE SEQUENCE [LARGE SCALE GENOMIC DNA]</scope>
    <source>
        <strain evidence="13 14">ATCC 31673</strain>
    </source>
</reference>
<dbReference type="PANTHER" id="PTHR42711:SF19">
    <property type="entry name" value="DOXORUBICIN RESISTANCE ATP-BINDING PROTEIN DRRA"/>
    <property type="match status" value="1"/>
</dbReference>
<dbReference type="InterPro" id="IPR003439">
    <property type="entry name" value="ABC_transporter-like_ATP-bd"/>
</dbReference>
<dbReference type="GO" id="GO:0005886">
    <property type="term" value="C:plasma membrane"/>
    <property type="evidence" value="ECO:0007669"/>
    <property type="project" value="UniProtKB-SubCell"/>
</dbReference>
<evidence type="ECO:0000256" key="10">
    <source>
        <dbReference type="ARBA" id="ARBA00049985"/>
    </source>
</evidence>
<evidence type="ECO:0000256" key="8">
    <source>
        <dbReference type="ARBA" id="ARBA00023136"/>
    </source>
</evidence>
<dbReference type="EMBL" id="LLZU01000005">
    <property type="protein sequence ID" value="KRV50554.1"/>
    <property type="molecule type" value="Genomic_DNA"/>
</dbReference>
<evidence type="ECO:0000313" key="14">
    <source>
        <dbReference type="Proteomes" id="UP000050867"/>
    </source>
</evidence>
<dbReference type="NCBIfam" id="TIGR01188">
    <property type="entry name" value="drrA"/>
    <property type="match status" value="1"/>
</dbReference>
<dbReference type="Proteomes" id="UP000050867">
    <property type="component" value="Unassembled WGS sequence"/>
</dbReference>
<protein>
    <recommendedName>
        <fullName evidence="2">ABC-type xenobiotic transporter</fullName>
        <ecNumber evidence="2">7.6.2.2</ecNumber>
    </recommendedName>
</protein>
<sequence length="344" mass="36945">MKPSPYAIRAQGLRKRFGRAEALAGFDLEVRAGTVHGLLGPNGAGKTTVVRILTTLLRPDEGHAEVAGFDIVRQARQVRAQIGLTGQYAAVDEVLTGRQNLTMFGRLLHLGAQGAARRADELLERFSLTDAAHKPVKQYSGGMRRRLDLAAGMILAPRVLFLDEPTTGLDPRSRNEVWQAVRSLVAGGTTVLLTTQYLDEADKLAHRIAVIDHGRVVADDTPGELKGAIGGDRVEVVLHDQADVPAATRILVRACGTEPEVDAEERRLHAPVVNRVATLTEVLRTLEDQGIGVADIGLRRPTLDEVFLHLTGRRAEQSAPGGGPAEPAGTDPAGQRTHKESTVA</sequence>
<evidence type="ECO:0000256" key="3">
    <source>
        <dbReference type="ARBA" id="ARBA00022448"/>
    </source>
</evidence>
<keyword evidence="14" id="KW-1185">Reference proteome</keyword>
<dbReference type="GO" id="GO:0043215">
    <property type="term" value="P:daunorubicin transport"/>
    <property type="evidence" value="ECO:0007669"/>
    <property type="project" value="InterPro"/>
</dbReference>
<proteinExistence type="inferred from homology"/>
<keyword evidence="4" id="KW-1003">Cell membrane</keyword>